<sequence>MRQIHLTLAAVVMATLPLHAQEAESDGGFSLMEEGAKLFFRGIMEEMEPTLDDLQGFADEMQPALRSFVDEMGPALAELLGKIDDLSAYHPPEMLPNGDIVLRRKIPLEPSEELPDGEIEL</sequence>
<reference evidence="2 3" key="1">
    <citation type="submission" date="2017-03" db="EMBL/GenBank/DDBJ databases">
        <authorList>
            <person name="Afonso C.L."/>
            <person name="Miller P.J."/>
            <person name="Scott M.A."/>
            <person name="Spackman E."/>
            <person name="Goraichik I."/>
            <person name="Dimitrov K.M."/>
            <person name="Suarez D.L."/>
            <person name="Swayne D.E."/>
        </authorList>
    </citation>
    <scope>NUCLEOTIDE SEQUENCE [LARGE SCALE GENOMIC DNA]</scope>
    <source>
        <strain evidence="2 3">CECT 7745</strain>
    </source>
</reference>
<evidence type="ECO:0008006" key="4">
    <source>
        <dbReference type="Google" id="ProtNLM"/>
    </source>
</evidence>
<evidence type="ECO:0000256" key="1">
    <source>
        <dbReference type="SAM" id="SignalP"/>
    </source>
</evidence>
<name>A0A1X7BSM8_9RHOB</name>
<feature type="signal peptide" evidence="1">
    <location>
        <begin position="1"/>
        <end position="20"/>
    </location>
</feature>
<evidence type="ECO:0000313" key="3">
    <source>
        <dbReference type="Proteomes" id="UP000193224"/>
    </source>
</evidence>
<dbReference type="RefSeq" id="WP_085800527.1">
    <property type="nucleotide sequence ID" value="NZ_FWXB01000008.1"/>
</dbReference>
<evidence type="ECO:0000313" key="2">
    <source>
        <dbReference type="EMBL" id="SMC12574.1"/>
    </source>
</evidence>
<dbReference type="EMBL" id="FWXB01000008">
    <property type="protein sequence ID" value="SMC12574.1"/>
    <property type="molecule type" value="Genomic_DNA"/>
</dbReference>
<dbReference type="Proteomes" id="UP000193224">
    <property type="component" value="Unassembled WGS sequence"/>
</dbReference>
<protein>
    <recommendedName>
        <fullName evidence="4">AAA+ family ATPase</fullName>
    </recommendedName>
</protein>
<keyword evidence="3" id="KW-1185">Reference proteome</keyword>
<dbReference type="OrthoDB" id="7308154at2"/>
<feature type="chain" id="PRO_5012485339" description="AAA+ family ATPase" evidence="1">
    <location>
        <begin position="21"/>
        <end position="121"/>
    </location>
</feature>
<organism evidence="2 3">
    <name type="scientific">Roseovarius aestuarii</name>
    <dbReference type="NCBI Taxonomy" id="475083"/>
    <lineage>
        <taxon>Bacteria</taxon>
        <taxon>Pseudomonadati</taxon>
        <taxon>Pseudomonadota</taxon>
        <taxon>Alphaproteobacteria</taxon>
        <taxon>Rhodobacterales</taxon>
        <taxon>Roseobacteraceae</taxon>
        <taxon>Roseovarius</taxon>
    </lineage>
</organism>
<dbReference type="AlphaFoldDB" id="A0A1X7BSM8"/>
<gene>
    <name evidence="2" type="ORF">ROA7745_02402</name>
</gene>
<proteinExistence type="predicted"/>
<keyword evidence="1" id="KW-0732">Signal</keyword>
<accession>A0A1X7BSM8</accession>